<dbReference type="Proteomes" id="UP001322138">
    <property type="component" value="Unassembled WGS sequence"/>
</dbReference>
<reference evidence="1 2" key="1">
    <citation type="journal article" date="2023" name="bioRxiv">
        <title>High-quality genome assemblies of four members of thePodospora anserinaspecies complex.</title>
        <authorList>
            <person name="Ament-Velasquez S.L."/>
            <person name="Vogan A.A."/>
            <person name="Wallerman O."/>
            <person name="Hartmann F."/>
            <person name="Gautier V."/>
            <person name="Silar P."/>
            <person name="Giraud T."/>
            <person name="Johannesson H."/>
        </authorList>
    </citation>
    <scope>NUCLEOTIDE SEQUENCE [LARGE SCALE GENOMIC DNA]</scope>
    <source>
        <strain evidence="1 2">CBS 112042</strain>
    </source>
</reference>
<accession>A0ABR0FPH9</accession>
<evidence type="ECO:0000313" key="1">
    <source>
        <dbReference type="EMBL" id="KAK4645888.1"/>
    </source>
</evidence>
<dbReference type="EMBL" id="JAFFGZ010000004">
    <property type="protein sequence ID" value="KAK4645888.1"/>
    <property type="molecule type" value="Genomic_DNA"/>
</dbReference>
<keyword evidence="2" id="KW-1185">Reference proteome</keyword>
<proteinExistence type="predicted"/>
<protein>
    <submittedName>
        <fullName evidence="1">Uncharacterized protein</fullName>
    </submittedName>
</protein>
<organism evidence="1 2">
    <name type="scientific">Podospora bellae-mahoneyi</name>
    <dbReference type="NCBI Taxonomy" id="2093777"/>
    <lineage>
        <taxon>Eukaryota</taxon>
        <taxon>Fungi</taxon>
        <taxon>Dikarya</taxon>
        <taxon>Ascomycota</taxon>
        <taxon>Pezizomycotina</taxon>
        <taxon>Sordariomycetes</taxon>
        <taxon>Sordariomycetidae</taxon>
        <taxon>Sordariales</taxon>
        <taxon>Podosporaceae</taxon>
        <taxon>Podospora</taxon>
    </lineage>
</organism>
<name>A0ABR0FPH9_9PEZI</name>
<gene>
    <name evidence="1" type="ORF">QC761_0037150</name>
</gene>
<dbReference type="RefSeq" id="XP_062734864.1">
    <property type="nucleotide sequence ID" value="XM_062872328.1"/>
</dbReference>
<comment type="caution">
    <text evidence="1">The sequence shown here is derived from an EMBL/GenBank/DDBJ whole genome shotgun (WGS) entry which is preliminary data.</text>
</comment>
<dbReference type="GeneID" id="87891467"/>
<sequence>MLCVSEPVLITLSPKEQAATADRRCQLRLSKTGAVINHDVSVVDQPDKLSTATETSIPDLINRQNRQTLAA</sequence>
<evidence type="ECO:0000313" key="2">
    <source>
        <dbReference type="Proteomes" id="UP001322138"/>
    </source>
</evidence>